<evidence type="ECO:0000256" key="6">
    <source>
        <dbReference type="ARBA" id="ARBA00022989"/>
    </source>
</evidence>
<dbReference type="NCBIfam" id="TIGR00974">
    <property type="entry name" value="3a0107s02c"/>
    <property type="match status" value="1"/>
</dbReference>
<sequence length="279" mass="30274">MSTKRKARDLILTALIWTFSLLSAAFLLWMIIAVLSHGLSGISLDFLTDEYNLYRGKTGILPMIAGTLLLIFFTLSIALPVGVCAAIYLIEYARQGFGVRVIRLATESLAGIPSIIYGLFGYIFFKNTLRLGFSVISGALTLSIMVLPLVVRVTEEALKSVDNSYREASLALGATKLYTIFRVILPCAIPGILSAVILSMGRIIGETAAVIFTAGTVPKIPQLGRVLSSSVRTLSVHLYMVALEEADFTSAFATATLLIGIIAVLNWGARRIARRIVKR</sequence>
<dbReference type="Pfam" id="PF00528">
    <property type="entry name" value="BPD_transp_1"/>
    <property type="match status" value="1"/>
</dbReference>
<keyword evidence="6 8" id="KW-1133">Transmembrane helix</keyword>
<dbReference type="AlphaFoldDB" id="A0A1M6H0R4"/>
<feature type="transmembrane region" description="Helical" evidence="8">
    <location>
        <begin position="131"/>
        <end position="151"/>
    </location>
</feature>
<evidence type="ECO:0000256" key="2">
    <source>
        <dbReference type="ARBA" id="ARBA00007069"/>
    </source>
</evidence>
<dbReference type="PANTHER" id="PTHR43470:SF3">
    <property type="entry name" value="PHOSPHATE TRANSPORT SYSTEM PERMEASE PROTEIN PSTA-RELATED"/>
    <property type="match status" value="1"/>
</dbReference>
<comment type="similarity">
    <text evidence="2 8">Belongs to the binding-protein-dependent transport system permease family. CysTW subfamily.</text>
</comment>
<keyword evidence="5 8" id="KW-0812">Transmembrane</keyword>
<evidence type="ECO:0000256" key="3">
    <source>
        <dbReference type="ARBA" id="ARBA00022448"/>
    </source>
</evidence>
<dbReference type="OrthoDB" id="9785113at2"/>
<feature type="transmembrane region" description="Helical" evidence="8">
    <location>
        <begin position="248"/>
        <end position="269"/>
    </location>
</feature>
<dbReference type="SUPFAM" id="SSF161098">
    <property type="entry name" value="MetI-like"/>
    <property type="match status" value="1"/>
</dbReference>
<dbReference type="EMBL" id="FQZP01000028">
    <property type="protein sequence ID" value="SHJ15787.1"/>
    <property type="molecule type" value="Genomic_DNA"/>
</dbReference>
<keyword evidence="11" id="KW-1185">Reference proteome</keyword>
<dbReference type="GO" id="GO:0005315">
    <property type="term" value="F:phosphate transmembrane transporter activity"/>
    <property type="evidence" value="ECO:0007669"/>
    <property type="project" value="InterPro"/>
</dbReference>
<comment type="subcellular location">
    <subcellularLocation>
        <location evidence="1 8">Cell membrane</location>
        <topology evidence="1 8">Multi-pass membrane protein</topology>
    </subcellularLocation>
</comment>
<feature type="transmembrane region" description="Helical" evidence="8">
    <location>
        <begin position="183"/>
        <end position="204"/>
    </location>
</feature>
<gene>
    <name evidence="10" type="ORF">SAMN05444373_102820</name>
</gene>
<organism evidence="10 11">
    <name type="scientific">Thermoclostridium caenicola</name>
    <dbReference type="NCBI Taxonomy" id="659425"/>
    <lineage>
        <taxon>Bacteria</taxon>
        <taxon>Bacillati</taxon>
        <taxon>Bacillota</taxon>
        <taxon>Clostridia</taxon>
        <taxon>Eubacteriales</taxon>
        <taxon>Oscillospiraceae</taxon>
        <taxon>Thermoclostridium</taxon>
    </lineage>
</organism>
<dbReference type="GO" id="GO:0005886">
    <property type="term" value="C:plasma membrane"/>
    <property type="evidence" value="ECO:0007669"/>
    <property type="project" value="UniProtKB-SubCell"/>
</dbReference>
<evidence type="ECO:0000313" key="10">
    <source>
        <dbReference type="EMBL" id="SHJ15787.1"/>
    </source>
</evidence>
<evidence type="ECO:0000256" key="5">
    <source>
        <dbReference type="ARBA" id="ARBA00022692"/>
    </source>
</evidence>
<protein>
    <recommendedName>
        <fullName evidence="8">Phosphate transport system permease protein PstA</fullName>
    </recommendedName>
</protein>
<dbReference type="RefSeq" id="WP_149678876.1">
    <property type="nucleotide sequence ID" value="NZ_FQZP01000028.1"/>
</dbReference>
<dbReference type="PANTHER" id="PTHR43470">
    <property type="entry name" value="PHOSPHATE TRANSPORT SYSTEM PERMEASE PROTEIN PSTA-RELATED"/>
    <property type="match status" value="1"/>
</dbReference>
<reference evidence="10 11" key="1">
    <citation type="submission" date="2016-11" db="EMBL/GenBank/DDBJ databases">
        <authorList>
            <person name="Varghese N."/>
            <person name="Submissions S."/>
        </authorList>
    </citation>
    <scope>NUCLEOTIDE SEQUENCE [LARGE SCALE GENOMIC DNA]</scope>
    <source>
        <strain evidence="10 11">DSM 19027</strain>
    </source>
</reference>
<proteinExistence type="inferred from homology"/>
<evidence type="ECO:0000256" key="8">
    <source>
        <dbReference type="RuleBase" id="RU363043"/>
    </source>
</evidence>
<dbReference type="PROSITE" id="PS50928">
    <property type="entry name" value="ABC_TM1"/>
    <property type="match status" value="1"/>
</dbReference>
<feature type="transmembrane region" description="Helical" evidence="8">
    <location>
        <begin position="60"/>
        <end position="89"/>
    </location>
</feature>
<evidence type="ECO:0000313" key="11">
    <source>
        <dbReference type="Proteomes" id="UP000324781"/>
    </source>
</evidence>
<evidence type="ECO:0000256" key="4">
    <source>
        <dbReference type="ARBA" id="ARBA00022475"/>
    </source>
</evidence>
<dbReference type="InterPro" id="IPR005672">
    <property type="entry name" value="Phosphate_PstA"/>
</dbReference>
<dbReference type="GO" id="GO:0035435">
    <property type="term" value="P:phosphate ion transmembrane transport"/>
    <property type="evidence" value="ECO:0007669"/>
    <property type="project" value="InterPro"/>
</dbReference>
<evidence type="ECO:0000259" key="9">
    <source>
        <dbReference type="PROSITE" id="PS50928"/>
    </source>
</evidence>
<keyword evidence="3" id="KW-0813">Transport</keyword>
<feature type="transmembrane region" description="Helical" evidence="8">
    <location>
        <begin position="101"/>
        <end position="125"/>
    </location>
</feature>
<comment type="caution">
    <text evidence="8">Lacks conserved residue(s) required for the propagation of feature annotation.</text>
</comment>
<evidence type="ECO:0000256" key="7">
    <source>
        <dbReference type="ARBA" id="ARBA00023136"/>
    </source>
</evidence>
<accession>A0A1M6H0R4</accession>
<keyword evidence="4 8" id="KW-1003">Cell membrane</keyword>
<evidence type="ECO:0000256" key="1">
    <source>
        <dbReference type="ARBA" id="ARBA00004651"/>
    </source>
</evidence>
<dbReference type="InterPro" id="IPR000515">
    <property type="entry name" value="MetI-like"/>
</dbReference>
<dbReference type="InterPro" id="IPR035906">
    <property type="entry name" value="MetI-like_sf"/>
</dbReference>
<name>A0A1M6H0R4_9FIRM</name>
<feature type="domain" description="ABC transmembrane type-1" evidence="9">
    <location>
        <begin position="64"/>
        <end position="269"/>
    </location>
</feature>
<dbReference type="CDD" id="cd06261">
    <property type="entry name" value="TM_PBP2"/>
    <property type="match status" value="1"/>
</dbReference>
<dbReference type="Gene3D" id="1.10.3720.10">
    <property type="entry name" value="MetI-like"/>
    <property type="match status" value="1"/>
</dbReference>
<keyword evidence="7 8" id="KW-0472">Membrane</keyword>
<dbReference type="Proteomes" id="UP000324781">
    <property type="component" value="Unassembled WGS sequence"/>
</dbReference>